<sequence length="519" mass="54861">MYGLVLLVHLFCLGAAQSTADPQNATVFSLTYGYPLLAWQKFYVPILEARGANTWTHARELSTPASRTVVKPNVDTIYSTLVYDLSQSDLEITLPDVPAENFKLFSLYDPFGDNWANVGTGGFFEPGKYLIRPSGTDDGSDVGLQVINESNVAYLTSPTHYGTVLIRWGLNATNLDLVHQLQDDCSSNVVARNVVSDVSIPRLETLVDAFDATSSPAENVMNLLAQFGPRTAPAASLEAAGISNATYSPPPSVNLTVANATTLTMIVEEALDSDNLDELNNGWVALSPELIGIYGTNYALRALIAATGYLALRNPFAVYPNFANGTGGLANAALTLGPNEAVLFTFSGKPPLQDVGFWSLTAYDADNFLIPNDIEVYALGDRSNVTYLDGSRVYDNATGGNRDGVFQILLQPADVAPPANWTSNWLPAPAGGGGVVAQLRLFAGQQAAIDGSYMYPVVTRISALTGGNGTSNGGGSPTLSSPSGSGISTYTGKAASSAPVGTITLTTVYMILMASTLLY</sequence>
<comment type="caution">
    <text evidence="4">The sequence shown here is derived from an EMBL/GenBank/DDBJ whole genome shotgun (WGS) entry which is preliminary data.</text>
</comment>
<dbReference type="Proteomes" id="UP001345013">
    <property type="component" value="Unassembled WGS sequence"/>
</dbReference>
<dbReference type="InterPro" id="IPR010679">
    <property type="entry name" value="DUF1254"/>
</dbReference>
<dbReference type="InterPro" id="IPR037050">
    <property type="entry name" value="DUF1254_sf"/>
</dbReference>
<dbReference type="PANTHER" id="PTHR36509">
    <property type="entry name" value="BLL3101 PROTEIN"/>
    <property type="match status" value="1"/>
</dbReference>
<reference evidence="4 5" key="1">
    <citation type="submission" date="2023-08" db="EMBL/GenBank/DDBJ databases">
        <title>Black Yeasts Isolated from many extreme environments.</title>
        <authorList>
            <person name="Coleine C."/>
            <person name="Stajich J.E."/>
            <person name="Selbmann L."/>
        </authorList>
    </citation>
    <scope>NUCLEOTIDE SEQUENCE [LARGE SCALE GENOMIC DNA]</scope>
    <source>
        <strain evidence="4 5">CCFEE 5885</strain>
    </source>
</reference>
<proteinExistence type="predicted"/>
<evidence type="ECO:0000259" key="2">
    <source>
        <dbReference type="Pfam" id="PF06742"/>
    </source>
</evidence>
<dbReference type="Gene3D" id="2.60.120.600">
    <property type="entry name" value="Domain of unknown function DUF1214, C-terminal domain"/>
    <property type="match status" value="1"/>
</dbReference>
<feature type="chain" id="PRO_5045043243" evidence="1">
    <location>
        <begin position="17"/>
        <end position="519"/>
    </location>
</feature>
<dbReference type="InterPro" id="IPR037049">
    <property type="entry name" value="DUF1214_C_sf"/>
</dbReference>
<organism evidence="4 5">
    <name type="scientific">Lithohypha guttulata</name>
    <dbReference type="NCBI Taxonomy" id="1690604"/>
    <lineage>
        <taxon>Eukaryota</taxon>
        <taxon>Fungi</taxon>
        <taxon>Dikarya</taxon>
        <taxon>Ascomycota</taxon>
        <taxon>Pezizomycotina</taxon>
        <taxon>Eurotiomycetes</taxon>
        <taxon>Chaetothyriomycetidae</taxon>
        <taxon>Chaetothyriales</taxon>
        <taxon>Trichomeriaceae</taxon>
        <taxon>Lithohypha</taxon>
    </lineage>
</organism>
<gene>
    <name evidence="4" type="ORF">LTR24_002434</name>
</gene>
<keyword evidence="5" id="KW-1185">Reference proteome</keyword>
<dbReference type="EMBL" id="JAVRRG010000020">
    <property type="protein sequence ID" value="KAK5096993.1"/>
    <property type="molecule type" value="Genomic_DNA"/>
</dbReference>
<name>A0ABR0KHX2_9EURO</name>
<dbReference type="Pfam" id="PF06742">
    <property type="entry name" value="DUF1214"/>
    <property type="match status" value="1"/>
</dbReference>
<protein>
    <submittedName>
        <fullName evidence="4">Uncharacterized protein</fullName>
    </submittedName>
</protein>
<evidence type="ECO:0000313" key="5">
    <source>
        <dbReference type="Proteomes" id="UP001345013"/>
    </source>
</evidence>
<dbReference type="Gene3D" id="2.60.40.1610">
    <property type="entry name" value="Domain of unknown function DUF1254"/>
    <property type="match status" value="1"/>
</dbReference>
<keyword evidence="1" id="KW-0732">Signal</keyword>
<feature type="domain" description="DUF1214" evidence="2">
    <location>
        <begin position="346"/>
        <end position="445"/>
    </location>
</feature>
<accession>A0ABR0KHX2</accession>
<feature type="signal peptide" evidence="1">
    <location>
        <begin position="1"/>
        <end position="16"/>
    </location>
</feature>
<evidence type="ECO:0000313" key="4">
    <source>
        <dbReference type="EMBL" id="KAK5096993.1"/>
    </source>
</evidence>
<evidence type="ECO:0000256" key="1">
    <source>
        <dbReference type="SAM" id="SignalP"/>
    </source>
</evidence>
<evidence type="ECO:0000259" key="3">
    <source>
        <dbReference type="Pfam" id="PF06863"/>
    </source>
</evidence>
<dbReference type="SUPFAM" id="SSF160935">
    <property type="entry name" value="VPA0735-like"/>
    <property type="match status" value="1"/>
</dbReference>
<dbReference type="InterPro" id="IPR010621">
    <property type="entry name" value="DUF1214"/>
</dbReference>
<feature type="domain" description="DUF1254" evidence="3">
    <location>
        <begin position="53"/>
        <end position="184"/>
    </location>
</feature>
<dbReference type="Pfam" id="PF06863">
    <property type="entry name" value="DUF1254"/>
    <property type="match status" value="1"/>
</dbReference>
<dbReference type="PANTHER" id="PTHR36509:SF2">
    <property type="entry name" value="BLL3101 PROTEIN"/>
    <property type="match status" value="1"/>
</dbReference>